<protein>
    <recommendedName>
        <fullName evidence="3">Reverse transcriptase domain-containing protein</fullName>
    </recommendedName>
</protein>
<sequence length="194" mass="21878">MLRKSNLQGFSIPGLTHKVLTSLFADDTSTFLSARDSWSDLWQILHKWCLASGAKFNNGKTEIIPIGRPDYRKWVMESKKMNPFIEGDQIPETVHIAKDGEAVRILGAWIGNGTDQIAIWTPTLHKIQLFVKRWGKCHPSLTGKKHIVQMGPGGISQYLTRVQGMPPGIEKEIKNIIRDFVWNGAKPTVNFETL</sequence>
<proteinExistence type="predicted"/>
<evidence type="ECO:0008006" key="3">
    <source>
        <dbReference type="Google" id="ProtNLM"/>
    </source>
</evidence>
<dbReference type="Proteomes" id="UP000015241">
    <property type="component" value="Unassembled WGS sequence"/>
</dbReference>
<organism evidence="1 2">
    <name type="scientific">Fomitopsis schrenkii</name>
    <name type="common">Brown rot fungus</name>
    <dbReference type="NCBI Taxonomy" id="2126942"/>
    <lineage>
        <taxon>Eukaryota</taxon>
        <taxon>Fungi</taxon>
        <taxon>Dikarya</taxon>
        <taxon>Basidiomycota</taxon>
        <taxon>Agaricomycotina</taxon>
        <taxon>Agaricomycetes</taxon>
        <taxon>Polyporales</taxon>
        <taxon>Fomitopsis</taxon>
    </lineage>
</organism>
<dbReference type="OrthoDB" id="2205812at2759"/>
<name>S8EKS9_FOMSC</name>
<dbReference type="EMBL" id="KE504125">
    <property type="protein sequence ID" value="EPT04798.1"/>
    <property type="molecule type" value="Genomic_DNA"/>
</dbReference>
<reference evidence="1 2" key="1">
    <citation type="journal article" date="2012" name="Science">
        <title>The Paleozoic origin of enzymatic lignin decomposition reconstructed from 31 fungal genomes.</title>
        <authorList>
            <person name="Floudas D."/>
            <person name="Binder M."/>
            <person name="Riley R."/>
            <person name="Barry K."/>
            <person name="Blanchette R.A."/>
            <person name="Henrissat B."/>
            <person name="Martinez A.T."/>
            <person name="Otillar R."/>
            <person name="Spatafora J.W."/>
            <person name="Yadav J.S."/>
            <person name="Aerts A."/>
            <person name="Benoit I."/>
            <person name="Boyd A."/>
            <person name="Carlson A."/>
            <person name="Copeland A."/>
            <person name="Coutinho P.M."/>
            <person name="de Vries R.P."/>
            <person name="Ferreira P."/>
            <person name="Findley K."/>
            <person name="Foster B."/>
            <person name="Gaskell J."/>
            <person name="Glotzer D."/>
            <person name="Gorecki P."/>
            <person name="Heitman J."/>
            <person name="Hesse C."/>
            <person name="Hori C."/>
            <person name="Igarashi K."/>
            <person name="Jurgens J.A."/>
            <person name="Kallen N."/>
            <person name="Kersten P."/>
            <person name="Kohler A."/>
            <person name="Kuees U."/>
            <person name="Kumar T.K.A."/>
            <person name="Kuo A."/>
            <person name="LaButti K."/>
            <person name="Larrondo L.F."/>
            <person name="Lindquist E."/>
            <person name="Ling A."/>
            <person name="Lombard V."/>
            <person name="Lucas S."/>
            <person name="Lundell T."/>
            <person name="Martin R."/>
            <person name="McLaughlin D.J."/>
            <person name="Morgenstern I."/>
            <person name="Morin E."/>
            <person name="Murat C."/>
            <person name="Nagy L.G."/>
            <person name="Nolan M."/>
            <person name="Ohm R.A."/>
            <person name="Patyshakuliyeva A."/>
            <person name="Rokas A."/>
            <person name="Ruiz-Duenas F.J."/>
            <person name="Sabat G."/>
            <person name="Salamov A."/>
            <person name="Samejima M."/>
            <person name="Schmutz J."/>
            <person name="Slot J.C."/>
            <person name="St John F."/>
            <person name="Stenlid J."/>
            <person name="Sun H."/>
            <person name="Sun S."/>
            <person name="Syed K."/>
            <person name="Tsang A."/>
            <person name="Wiebenga A."/>
            <person name="Young D."/>
            <person name="Pisabarro A."/>
            <person name="Eastwood D.C."/>
            <person name="Martin F."/>
            <person name="Cullen D."/>
            <person name="Grigoriev I.V."/>
            <person name="Hibbett D.S."/>
        </authorList>
    </citation>
    <scope>NUCLEOTIDE SEQUENCE</scope>
    <source>
        <strain evidence="2">FP-58527</strain>
    </source>
</reference>
<dbReference type="InParanoid" id="S8EKS9"/>
<dbReference type="AlphaFoldDB" id="S8EKS9"/>
<keyword evidence="2" id="KW-1185">Reference proteome</keyword>
<evidence type="ECO:0000313" key="2">
    <source>
        <dbReference type="Proteomes" id="UP000015241"/>
    </source>
</evidence>
<accession>S8EKS9</accession>
<gene>
    <name evidence="1" type="ORF">FOMPIDRAFT_18202</name>
</gene>
<feature type="non-terminal residue" evidence="1">
    <location>
        <position position="194"/>
    </location>
</feature>
<evidence type="ECO:0000313" key="1">
    <source>
        <dbReference type="EMBL" id="EPT04798.1"/>
    </source>
</evidence>
<dbReference type="eggNOG" id="ENOG502SCY7">
    <property type="taxonomic scope" value="Eukaryota"/>
</dbReference>
<dbReference type="HOGENOM" id="CLU_077575_1_0_1"/>